<dbReference type="InterPro" id="IPR011051">
    <property type="entry name" value="RmlC_Cupin_sf"/>
</dbReference>
<reference evidence="2 3" key="1">
    <citation type="submission" date="2021-08" db="EMBL/GenBank/DDBJ databases">
        <title>Devosia salina sp. nov., isolated from the South China Sea sediment.</title>
        <authorList>
            <person name="Zhou Z."/>
        </authorList>
    </citation>
    <scope>NUCLEOTIDE SEQUENCE [LARGE SCALE GENOMIC DNA]</scope>
    <source>
        <strain evidence="2 3">SCS-3</strain>
    </source>
</reference>
<sequence length="303" mass="32861">MTMPVADLVPVCVAHCTADTAQQHEADGSPTWITRGANFVVAVTAVHPGTILSRSGQADDYMVILPVGMQAELSGGGQNLLAGDDSLAIVPPGDSRVKAGAAGHVVRIFSTAARDLTALAQNAAHYGPDLNLPENIAPLAGHSLRQFRMADYPRVGNALIQPRIFRSGNLMVNLFHVFDQLRPTTELRPHWHDDFDQGSLGLAGRWLHHIRTPWGSDIEQWRDDQHLEVASPSLTIIPPTMIHASRNLDPDSRLVDIFAPPRVDFLRSGIVINAAEYPAPPADAASTDRDVPQDWQKVGRATT</sequence>
<dbReference type="SUPFAM" id="SSF51182">
    <property type="entry name" value="RmlC-like cupins"/>
    <property type="match status" value="1"/>
</dbReference>
<dbReference type="Gene3D" id="2.60.120.10">
    <property type="entry name" value="Jelly Rolls"/>
    <property type="match status" value="1"/>
</dbReference>
<protein>
    <submittedName>
        <fullName evidence="2">Uncharacterized protein</fullName>
    </submittedName>
</protein>
<gene>
    <name evidence="2" type="ORF">K1X15_13425</name>
</gene>
<dbReference type="EMBL" id="CP080590">
    <property type="protein sequence ID" value="QYO75631.1"/>
    <property type="molecule type" value="Genomic_DNA"/>
</dbReference>
<evidence type="ECO:0000313" key="3">
    <source>
        <dbReference type="Proteomes" id="UP000825799"/>
    </source>
</evidence>
<dbReference type="InterPro" id="IPR014710">
    <property type="entry name" value="RmlC-like_jellyroll"/>
</dbReference>
<evidence type="ECO:0000313" key="2">
    <source>
        <dbReference type="EMBL" id="QYO75631.1"/>
    </source>
</evidence>
<dbReference type="Proteomes" id="UP000825799">
    <property type="component" value="Chromosome"/>
</dbReference>
<feature type="region of interest" description="Disordered" evidence="1">
    <location>
        <begin position="279"/>
        <end position="303"/>
    </location>
</feature>
<accession>A0ABX8WCC7</accession>
<evidence type="ECO:0000256" key="1">
    <source>
        <dbReference type="SAM" id="MobiDB-lite"/>
    </source>
</evidence>
<proteinExistence type="predicted"/>
<dbReference type="RefSeq" id="WP_220304129.1">
    <property type="nucleotide sequence ID" value="NZ_CP080590.1"/>
</dbReference>
<keyword evidence="3" id="KW-1185">Reference proteome</keyword>
<organism evidence="2 3">
    <name type="scientific">Devosia salina</name>
    <dbReference type="NCBI Taxonomy" id="2860336"/>
    <lineage>
        <taxon>Bacteria</taxon>
        <taxon>Pseudomonadati</taxon>
        <taxon>Pseudomonadota</taxon>
        <taxon>Alphaproteobacteria</taxon>
        <taxon>Hyphomicrobiales</taxon>
        <taxon>Devosiaceae</taxon>
        <taxon>Devosia</taxon>
    </lineage>
</organism>
<name>A0ABX8WCC7_9HYPH</name>